<protein>
    <submittedName>
        <fullName evidence="1">Uncharacterized protein</fullName>
    </submittedName>
</protein>
<sequence length="258" mass="27928">MLERGFRLRVLEGLCDVGLVVELGLGLGNWRGGEREPDGGEGGCLRGCVMWGWWLSWGWGWGIGVEEIENQMEERDTSSPAPRLLLHSISSVPPPAPAAQLLVSSSNLHFLGSASSLSLRDTRRANDQPRPLKSQPLSLPCRAAVLSASLTPRRQIFSLLNSQLLSLGQSVTPSPVSLSPRHAATHITIACSSAESTNMMENEEVMGGTSDPVDKLVDVEIDLAESQLDDLTEDIMKMDINKENNDEPPSMGSNADMV</sequence>
<dbReference type="EMBL" id="OIVN01003166">
    <property type="protein sequence ID" value="SPD09229.1"/>
    <property type="molecule type" value="Genomic_DNA"/>
</dbReference>
<gene>
    <name evidence="1" type="ORF">FSB_LOCUS37111</name>
</gene>
<evidence type="ECO:0000313" key="1">
    <source>
        <dbReference type="EMBL" id="SPD09229.1"/>
    </source>
</evidence>
<organism evidence="1">
    <name type="scientific">Fagus sylvatica</name>
    <name type="common">Beechnut</name>
    <dbReference type="NCBI Taxonomy" id="28930"/>
    <lineage>
        <taxon>Eukaryota</taxon>
        <taxon>Viridiplantae</taxon>
        <taxon>Streptophyta</taxon>
        <taxon>Embryophyta</taxon>
        <taxon>Tracheophyta</taxon>
        <taxon>Spermatophyta</taxon>
        <taxon>Magnoliopsida</taxon>
        <taxon>eudicotyledons</taxon>
        <taxon>Gunneridae</taxon>
        <taxon>Pentapetalae</taxon>
        <taxon>rosids</taxon>
        <taxon>fabids</taxon>
        <taxon>Fagales</taxon>
        <taxon>Fagaceae</taxon>
        <taxon>Fagus</taxon>
    </lineage>
</organism>
<dbReference type="AlphaFoldDB" id="A0A2N9HC94"/>
<name>A0A2N9HC94_FAGSY</name>
<reference evidence="1" key="1">
    <citation type="submission" date="2018-02" db="EMBL/GenBank/DDBJ databases">
        <authorList>
            <person name="Cohen D.B."/>
            <person name="Kent A.D."/>
        </authorList>
    </citation>
    <scope>NUCLEOTIDE SEQUENCE</scope>
</reference>
<accession>A0A2N9HC94</accession>
<proteinExistence type="predicted"/>